<dbReference type="Pfam" id="PF04055">
    <property type="entry name" value="Radical_SAM"/>
    <property type="match status" value="1"/>
</dbReference>
<evidence type="ECO:0000256" key="17">
    <source>
        <dbReference type="ARBA" id="ARBA00047372"/>
    </source>
</evidence>
<comment type="catalytic activity">
    <reaction evidence="17">
        <text>uridine(34) in tRNA + acetyl-CoA + S-adenosyl-L-methionine + H2O = 5-(carboxymethyl)uridine(34) in tRNA + 5'-deoxyadenosine + L-methionine + CoA + 2 H(+)</text>
        <dbReference type="Rhea" id="RHEA:61020"/>
        <dbReference type="Rhea" id="RHEA-COMP:10407"/>
        <dbReference type="Rhea" id="RHEA-COMP:11727"/>
        <dbReference type="ChEBI" id="CHEBI:15377"/>
        <dbReference type="ChEBI" id="CHEBI:15378"/>
        <dbReference type="ChEBI" id="CHEBI:17319"/>
        <dbReference type="ChEBI" id="CHEBI:57287"/>
        <dbReference type="ChEBI" id="CHEBI:57288"/>
        <dbReference type="ChEBI" id="CHEBI:57844"/>
        <dbReference type="ChEBI" id="CHEBI:59789"/>
        <dbReference type="ChEBI" id="CHEBI:65315"/>
        <dbReference type="ChEBI" id="CHEBI:74882"/>
        <dbReference type="EC" id="2.3.1.311"/>
    </reaction>
    <physiologicalReaction direction="left-to-right" evidence="17">
        <dbReference type="Rhea" id="RHEA:61021"/>
    </physiologicalReaction>
</comment>
<dbReference type="InterPro" id="IPR000182">
    <property type="entry name" value="GNAT_dom"/>
</dbReference>
<keyword evidence="11" id="KW-0694">RNA-binding</keyword>
<evidence type="ECO:0000256" key="14">
    <source>
        <dbReference type="ARBA" id="ARBA00023315"/>
    </source>
</evidence>
<dbReference type="EC" id="2.3.1.311" evidence="16"/>
<dbReference type="AlphaFoldDB" id="A0A484I839"/>
<keyword evidence="13" id="KW-0411">Iron-sulfur</keyword>
<evidence type="ECO:0000259" key="18">
    <source>
        <dbReference type="PROSITE" id="PS51918"/>
    </source>
</evidence>
<dbReference type="InterPro" id="IPR013785">
    <property type="entry name" value="Aldolase_TIM"/>
</dbReference>
<name>A0A484I839_9ARCH</name>
<evidence type="ECO:0000256" key="7">
    <source>
        <dbReference type="ARBA" id="ARBA00022679"/>
    </source>
</evidence>
<dbReference type="Pfam" id="PF23613">
    <property type="entry name" value="ELP3_N"/>
    <property type="match status" value="1"/>
</dbReference>
<keyword evidence="6" id="KW-0820">tRNA-binding</keyword>
<dbReference type="GO" id="GO:0106261">
    <property type="term" value="F:tRNA uridine(34) acetyltransferase activity"/>
    <property type="evidence" value="ECO:0007669"/>
    <property type="project" value="UniProtKB-EC"/>
</dbReference>
<dbReference type="Gene3D" id="3.20.20.70">
    <property type="entry name" value="Aldolase class I"/>
    <property type="match status" value="1"/>
</dbReference>
<keyword evidence="12" id="KW-0408">Iron</keyword>
<dbReference type="GO" id="GO:0002926">
    <property type="term" value="P:tRNA wobble base 5-methoxycarbonylmethyl-2-thiouridinylation"/>
    <property type="evidence" value="ECO:0007669"/>
    <property type="project" value="TreeGrafter"/>
</dbReference>
<dbReference type="Pfam" id="PF16199">
    <property type="entry name" value="Radical_SAM_C"/>
    <property type="match status" value="1"/>
</dbReference>
<keyword evidence="7" id="KW-0808">Transferase</keyword>
<dbReference type="InterPro" id="IPR007197">
    <property type="entry name" value="rSAM"/>
</dbReference>
<feature type="domain" description="Radical SAM core" evidence="18">
    <location>
        <begin position="86"/>
        <end position="425"/>
    </location>
</feature>
<comment type="pathway">
    <text evidence="2">tRNA modification; 5-methoxycarbonylmethyl-2-thiouridine-tRNA biosynthesis.</text>
</comment>
<proteinExistence type="inferred from homology"/>
<evidence type="ECO:0000256" key="4">
    <source>
        <dbReference type="ARBA" id="ARBA00020266"/>
    </source>
</evidence>
<dbReference type="SMART" id="SM00729">
    <property type="entry name" value="Elp3"/>
    <property type="match status" value="1"/>
</dbReference>
<keyword evidence="19" id="KW-0560">Oxidoreductase</keyword>
<evidence type="ECO:0000313" key="19">
    <source>
        <dbReference type="EMBL" id="VFJ12454.1"/>
    </source>
</evidence>
<dbReference type="GO" id="GO:0005737">
    <property type="term" value="C:cytoplasm"/>
    <property type="evidence" value="ECO:0007669"/>
    <property type="project" value="TreeGrafter"/>
</dbReference>
<dbReference type="InterPro" id="IPR034687">
    <property type="entry name" value="ELP3-like"/>
</dbReference>
<dbReference type="InterPro" id="IPR058240">
    <property type="entry name" value="rSAM_sf"/>
</dbReference>
<dbReference type="PANTHER" id="PTHR11135">
    <property type="entry name" value="HISTONE ACETYLTRANSFERASE-RELATED"/>
    <property type="match status" value="1"/>
</dbReference>
<dbReference type="KEGG" id="nfn:NFRAN_0133"/>
<dbReference type="SFLD" id="SFLDG01086">
    <property type="entry name" value="elongater_protein-like"/>
    <property type="match status" value="1"/>
</dbReference>
<accession>A0A484I839</accession>
<dbReference type="GO" id="GO:0016491">
    <property type="term" value="F:oxidoreductase activity"/>
    <property type="evidence" value="ECO:0007669"/>
    <property type="project" value="UniProtKB-KW"/>
</dbReference>
<evidence type="ECO:0000313" key="20">
    <source>
        <dbReference type="Proteomes" id="UP000294299"/>
    </source>
</evidence>
<dbReference type="PANTHER" id="PTHR11135:SF0">
    <property type="entry name" value="ELONGATOR COMPLEX PROTEIN 3"/>
    <property type="match status" value="1"/>
</dbReference>
<evidence type="ECO:0000256" key="3">
    <source>
        <dbReference type="ARBA" id="ARBA00005494"/>
    </source>
</evidence>
<comment type="similarity">
    <text evidence="3">Belongs to the ELP3 family.</text>
</comment>
<comment type="cofactor">
    <cofactor evidence="1">
        <name>[4Fe-4S] cluster</name>
        <dbReference type="ChEBI" id="CHEBI:49883"/>
    </cofactor>
</comment>
<evidence type="ECO:0000256" key="13">
    <source>
        <dbReference type="ARBA" id="ARBA00023014"/>
    </source>
</evidence>
<evidence type="ECO:0000256" key="11">
    <source>
        <dbReference type="ARBA" id="ARBA00022884"/>
    </source>
</evidence>
<dbReference type="SFLD" id="SFLDS00029">
    <property type="entry name" value="Radical_SAM"/>
    <property type="match status" value="1"/>
</dbReference>
<gene>
    <name evidence="19" type="primary">hemN</name>
    <name evidence="19" type="ORF">NFRAN_0133</name>
</gene>
<evidence type="ECO:0000256" key="12">
    <source>
        <dbReference type="ARBA" id="ARBA00023004"/>
    </source>
</evidence>
<dbReference type="GO" id="GO:0000049">
    <property type="term" value="F:tRNA binding"/>
    <property type="evidence" value="ECO:0007669"/>
    <property type="project" value="UniProtKB-KW"/>
</dbReference>
<evidence type="ECO:0000256" key="9">
    <source>
        <dbReference type="ARBA" id="ARBA00022694"/>
    </source>
</evidence>
<keyword evidence="5" id="KW-0004">4Fe-4S</keyword>
<dbReference type="Gene3D" id="3.40.630.30">
    <property type="match status" value="1"/>
</dbReference>
<evidence type="ECO:0000256" key="5">
    <source>
        <dbReference type="ARBA" id="ARBA00022485"/>
    </source>
</evidence>
<dbReference type="GO" id="GO:0051539">
    <property type="term" value="F:4 iron, 4 sulfur cluster binding"/>
    <property type="evidence" value="ECO:0007669"/>
    <property type="project" value="UniProtKB-KW"/>
</dbReference>
<protein>
    <recommendedName>
        <fullName evidence="4">Elongator complex protein 3</fullName>
        <ecNumber evidence="16">2.3.1.311</ecNumber>
    </recommendedName>
    <alternativeName>
        <fullName evidence="15">tRNA uridine(34) acetyltransferase</fullName>
    </alternativeName>
</protein>
<evidence type="ECO:0000256" key="2">
    <source>
        <dbReference type="ARBA" id="ARBA00005043"/>
    </source>
</evidence>
<keyword evidence="8" id="KW-0949">S-adenosyl-L-methionine</keyword>
<reference evidence="19 20" key="1">
    <citation type="submission" date="2019-02" db="EMBL/GenBank/DDBJ databases">
        <authorList>
            <person name="Lehtovirta-Morley E L."/>
        </authorList>
    </citation>
    <scope>NUCLEOTIDE SEQUENCE [LARGE SCALE GENOMIC DNA]</scope>
    <source>
        <strain evidence="19">NFRAN1</strain>
    </source>
</reference>
<dbReference type="SUPFAM" id="SSF55729">
    <property type="entry name" value="Acyl-CoA N-acyltransferases (Nat)"/>
    <property type="match status" value="1"/>
</dbReference>
<keyword evidence="20" id="KW-1185">Reference proteome</keyword>
<dbReference type="SUPFAM" id="SSF102114">
    <property type="entry name" value="Radical SAM enzymes"/>
    <property type="match status" value="1"/>
</dbReference>
<sequence>MWLKVLNSEYKLKKEYELICKDIANTILTYNENSNLLSIKEIDKIIKSKSSYYKLPSIPKYTEILRFLPNDSRYKNLLRIKPVKTQSGVAVVTVMPMPYDCPHGKCIYCPGGIEYNTPLSYIGTEPATKVAQHVKYDAYEQVRTKIIQLMDRGHEVSKVELVIVGGTFPFYPLEYQIDFTKRCYDALNSFDNNYDNYNDHFIGTHKSKSIDVANKSQTYGDDTTTISSYSSSSATSTPSTFSTNHQARLFRELEKAKEKNETSSIRCVGLTVETKPDYCKKDHVDLMLDLGTTRIELGIQVLNEIVYKKVNRGHTLNDVYEAFFISRNSGYKIGAHMMPGLPGSSMSQDISDVKMLFEDTRLRPDMLKIYPTLVIPNTGLYELYKKNRYESYSTEDLVNLLVEIKKIIPPWVRIMRIQREVEPTDIVAGPKMGNIRQLVLNKLEREKIKCKCIRCREIGLVNENVKITDKDIELSRIDYNASGGKEVFLSFEVKNKNLLLGFLRLRLMSSPLRAELQPESFRSQSKVGGLLAVGEEKQDFGRIDFSRENETLITSAIVRELHVYGQVAKIARSYDTEFTSSSSSSSSSSQGLLKTANLKQSFVGGSGGGVVVGRGNDSDSSSDHGFTNNNKTLFNTSNSSLSSYLYQHKGLGKALLSEAEKICKEEYNLKFLSVISAVGTRDYYRKFGYTNNGPYVSKRL</sequence>
<evidence type="ECO:0000256" key="6">
    <source>
        <dbReference type="ARBA" id="ARBA00022555"/>
    </source>
</evidence>
<evidence type="ECO:0000256" key="16">
    <source>
        <dbReference type="ARBA" id="ARBA00044771"/>
    </source>
</evidence>
<dbReference type="Proteomes" id="UP000294299">
    <property type="component" value="Chromosome NFRAN"/>
</dbReference>
<evidence type="ECO:0000256" key="8">
    <source>
        <dbReference type="ARBA" id="ARBA00022691"/>
    </source>
</evidence>
<keyword evidence="14" id="KW-0012">Acyltransferase</keyword>
<dbReference type="InterPro" id="IPR032432">
    <property type="entry name" value="Radical_SAM_C"/>
</dbReference>
<dbReference type="GO" id="GO:0046872">
    <property type="term" value="F:metal ion binding"/>
    <property type="evidence" value="ECO:0007669"/>
    <property type="project" value="UniProtKB-KW"/>
</dbReference>
<evidence type="ECO:0000256" key="10">
    <source>
        <dbReference type="ARBA" id="ARBA00022723"/>
    </source>
</evidence>
<dbReference type="InterPro" id="IPR006638">
    <property type="entry name" value="Elp3/MiaA/NifB-like_rSAM"/>
</dbReference>
<keyword evidence="9" id="KW-0819">tRNA processing</keyword>
<dbReference type="NCBIfam" id="TIGR01211">
    <property type="entry name" value="ELP3"/>
    <property type="match status" value="1"/>
</dbReference>
<organism evidence="19 20">
    <name type="scientific">Candidatus Nitrosocosmicus franklandianus</name>
    <dbReference type="NCBI Taxonomy" id="1798806"/>
    <lineage>
        <taxon>Archaea</taxon>
        <taxon>Nitrososphaerota</taxon>
        <taxon>Nitrososphaeria</taxon>
        <taxon>Nitrososphaerales</taxon>
        <taxon>Nitrososphaeraceae</taxon>
        <taxon>Candidatus Nitrosocosmicus</taxon>
    </lineage>
</organism>
<dbReference type="Pfam" id="PF13673">
    <property type="entry name" value="Acetyltransf_10"/>
    <property type="match status" value="1"/>
</dbReference>
<dbReference type="SFLD" id="SFLDF00344">
    <property type="entry name" value="ELP3-like"/>
    <property type="match status" value="1"/>
</dbReference>
<dbReference type="EMBL" id="LR216287">
    <property type="protein sequence ID" value="VFJ12454.1"/>
    <property type="molecule type" value="Genomic_DNA"/>
</dbReference>
<dbReference type="InterPro" id="IPR056591">
    <property type="entry name" value="ELP3-like_N"/>
</dbReference>
<dbReference type="PROSITE" id="PS51918">
    <property type="entry name" value="RADICAL_SAM"/>
    <property type="match status" value="1"/>
</dbReference>
<dbReference type="InterPro" id="IPR016181">
    <property type="entry name" value="Acyl_CoA_acyltransferase"/>
</dbReference>
<dbReference type="InterPro" id="IPR039661">
    <property type="entry name" value="ELP3"/>
</dbReference>
<evidence type="ECO:0000256" key="1">
    <source>
        <dbReference type="ARBA" id="ARBA00001966"/>
    </source>
</evidence>
<evidence type="ECO:0000256" key="15">
    <source>
        <dbReference type="ARBA" id="ARBA00030769"/>
    </source>
</evidence>
<keyword evidence="10" id="KW-0479">Metal-binding</keyword>